<accession>A0A2X4RPW3</accession>
<reference evidence="3 4" key="1">
    <citation type="submission" date="2018-06" db="EMBL/GenBank/DDBJ databases">
        <authorList>
            <consortium name="Pathogen Informatics"/>
            <person name="Doyle S."/>
        </authorList>
    </citation>
    <scope>NUCLEOTIDE SEQUENCE [LARGE SCALE GENOMIC DNA]</scope>
    <source>
        <strain evidence="1 3">NCTC10288</strain>
        <strain evidence="2 4">NCTC10289</strain>
    </source>
</reference>
<dbReference type="KEGG" id="cmin:NCTC10288_00200"/>
<name>A0A2X4RPW3_9CORY</name>
<dbReference type="AlphaFoldDB" id="A0A2X4RPW3"/>
<protein>
    <submittedName>
        <fullName evidence="1">Uncharacterized protein</fullName>
    </submittedName>
</protein>
<evidence type="ECO:0000313" key="4">
    <source>
        <dbReference type="Proteomes" id="UP000254287"/>
    </source>
</evidence>
<proteinExistence type="predicted"/>
<dbReference type="Proteomes" id="UP000249264">
    <property type="component" value="Chromosome 1"/>
</dbReference>
<sequence>MLSSVIDLGGDIINLVIMLLNRAGVTVSGSSLSSK</sequence>
<dbReference type="EMBL" id="LS483460">
    <property type="protein sequence ID" value="SQH98380.1"/>
    <property type="molecule type" value="Genomic_DNA"/>
</dbReference>
<dbReference type="Proteomes" id="UP000254287">
    <property type="component" value="Unassembled WGS sequence"/>
</dbReference>
<organism evidence="1 3">
    <name type="scientific">Corynebacterium minutissimum</name>
    <dbReference type="NCBI Taxonomy" id="38301"/>
    <lineage>
        <taxon>Bacteria</taxon>
        <taxon>Bacillati</taxon>
        <taxon>Actinomycetota</taxon>
        <taxon>Actinomycetes</taxon>
        <taxon>Mycobacteriales</taxon>
        <taxon>Corynebacteriaceae</taxon>
        <taxon>Corynebacterium</taxon>
    </lineage>
</organism>
<evidence type="ECO:0000313" key="2">
    <source>
        <dbReference type="EMBL" id="STC81526.1"/>
    </source>
</evidence>
<dbReference type="EMBL" id="UFXP01000001">
    <property type="protein sequence ID" value="STC81526.1"/>
    <property type="molecule type" value="Genomic_DNA"/>
</dbReference>
<gene>
    <name evidence="1" type="ORF">NCTC10288_00200</name>
    <name evidence="2" type="ORF">NCTC10289_02455</name>
</gene>
<evidence type="ECO:0000313" key="3">
    <source>
        <dbReference type="Proteomes" id="UP000249264"/>
    </source>
</evidence>
<evidence type="ECO:0000313" key="1">
    <source>
        <dbReference type="EMBL" id="SQH98380.1"/>
    </source>
</evidence>